<comment type="caution">
    <text evidence="1">The sequence shown here is derived from an EMBL/GenBank/DDBJ whole genome shotgun (WGS) entry which is preliminary data.</text>
</comment>
<gene>
    <name evidence="1" type="ORF">HNQ09_003558</name>
</gene>
<dbReference type="AlphaFoldDB" id="A0A7W8LRX2"/>
<evidence type="ECO:0000313" key="2">
    <source>
        <dbReference type="Proteomes" id="UP000525389"/>
    </source>
</evidence>
<sequence length="84" mass="9406">MMRLPLPARVLVPVPAPWSAGRRLRSVLLRLWAGLRPDQIPEACLRRARAHAALQASYEARLEVYPATPGRRARQAALRGGEWS</sequence>
<accession>A0A7W8LRX2</accession>
<keyword evidence="2" id="KW-1185">Reference proteome</keyword>
<reference evidence="1 2" key="1">
    <citation type="submission" date="2020-08" db="EMBL/GenBank/DDBJ databases">
        <title>Genomic Encyclopedia of Type Strains, Phase IV (KMG-IV): sequencing the most valuable type-strain genomes for metagenomic binning, comparative biology and taxonomic classification.</title>
        <authorList>
            <person name="Goeker M."/>
        </authorList>
    </citation>
    <scope>NUCLEOTIDE SEQUENCE [LARGE SCALE GENOMIC DNA]</scope>
    <source>
        <strain evidence="1 2">DSM 101791</strain>
    </source>
</reference>
<name>A0A7W8LRX2_9DEIO</name>
<dbReference type="Proteomes" id="UP000525389">
    <property type="component" value="Unassembled WGS sequence"/>
</dbReference>
<evidence type="ECO:0000313" key="1">
    <source>
        <dbReference type="EMBL" id="MBB5236090.1"/>
    </source>
</evidence>
<dbReference type="RefSeq" id="WP_184031751.1">
    <property type="nucleotide sequence ID" value="NZ_JACHFN010000020.1"/>
</dbReference>
<protein>
    <submittedName>
        <fullName evidence="1">Uncharacterized protein</fullName>
    </submittedName>
</protein>
<organism evidence="1 2">
    <name type="scientific">Deinococcus budaensis</name>
    <dbReference type="NCBI Taxonomy" id="1665626"/>
    <lineage>
        <taxon>Bacteria</taxon>
        <taxon>Thermotogati</taxon>
        <taxon>Deinococcota</taxon>
        <taxon>Deinococci</taxon>
        <taxon>Deinococcales</taxon>
        <taxon>Deinococcaceae</taxon>
        <taxon>Deinococcus</taxon>
    </lineage>
</organism>
<proteinExistence type="predicted"/>
<dbReference type="EMBL" id="JACHFN010000020">
    <property type="protein sequence ID" value="MBB5236090.1"/>
    <property type="molecule type" value="Genomic_DNA"/>
</dbReference>